<keyword evidence="1" id="KW-0472">Membrane</keyword>
<evidence type="ECO:0000313" key="3">
    <source>
        <dbReference type="Proteomes" id="UP000831817"/>
    </source>
</evidence>
<organism evidence="2 3">
    <name type="scientific">Methanothermobacter tenebrarum</name>
    <dbReference type="NCBI Taxonomy" id="680118"/>
    <lineage>
        <taxon>Archaea</taxon>
        <taxon>Methanobacteriati</taxon>
        <taxon>Methanobacteriota</taxon>
        <taxon>Methanomada group</taxon>
        <taxon>Methanobacteria</taxon>
        <taxon>Methanobacteriales</taxon>
        <taxon>Methanobacteriaceae</taxon>
        <taxon>Methanothermobacter</taxon>
    </lineage>
</organism>
<feature type="transmembrane region" description="Helical" evidence="1">
    <location>
        <begin position="6"/>
        <end position="28"/>
    </location>
</feature>
<reference evidence="2 3" key="1">
    <citation type="submission" date="2022-04" db="EMBL/GenBank/DDBJ databases">
        <title>Complete genome of Methanothermobacter tenebrarum strain RMAS.</title>
        <authorList>
            <person name="Nakamura K."/>
            <person name="Oshima K."/>
            <person name="Hattori M."/>
            <person name="Kamagata Y."/>
            <person name="Takamizawa K."/>
        </authorList>
    </citation>
    <scope>NUCLEOTIDE SEQUENCE [LARGE SCALE GENOMIC DNA]</scope>
    <source>
        <strain evidence="2 3">RMAS</strain>
    </source>
</reference>
<keyword evidence="1" id="KW-0812">Transmembrane</keyword>
<dbReference type="Proteomes" id="UP000831817">
    <property type="component" value="Chromosome"/>
</dbReference>
<accession>A0ABM7YEG2</accession>
<dbReference type="EMBL" id="AP025698">
    <property type="protein sequence ID" value="BDH79688.1"/>
    <property type="molecule type" value="Genomic_DNA"/>
</dbReference>
<dbReference type="RefSeq" id="WP_248564028.1">
    <property type="nucleotide sequence ID" value="NZ_AP025698.1"/>
</dbReference>
<evidence type="ECO:0000313" key="2">
    <source>
        <dbReference type="EMBL" id="BDH79688.1"/>
    </source>
</evidence>
<keyword evidence="3" id="KW-1185">Reference proteome</keyword>
<keyword evidence="1" id="KW-1133">Transmembrane helix</keyword>
<protein>
    <recommendedName>
        <fullName evidence="4">Adhesin domain-containing protein</fullName>
    </recommendedName>
</protein>
<evidence type="ECO:0008006" key="4">
    <source>
        <dbReference type="Google" id="ProtNLM"/>
    </source>
</evidence>
<sequence>MNFEKFFSTIIIMVLVVAFLTGVVAPLFRPPEEKTIKDAFTLNESQVSGIKRVNINVESNVSGVAVKFENGTDFIYSIETERGLEDAKPIVNYTVEGDTLNVDMGLDEGSVNILLSNRYIYNVTTRSKVGGITLVLGNDSKVDKVNSTIQYAGGGTLLVDKATFKNVSMNVNTGGFSIALLNPEFKGNGSIVTNVTIGGVTVAQMDPSYPLRIVANVDIGGVTFESTSFNVIRNTTSYLEMETGSYKSSGNRLEIICGVGLGGVSVGTFQIPIKLR</sequence>
<proteinExistence type="predicted"/>
<evidence type="ECO:0000256" key="1">
    <source>
        <dbReference type="SAM" id="Phobius"/>
    </source>
</evidence>
<gene>
    <name evidence="2" type="ORF">MTTB_10670</name>
</gene>
<name>A0ABM7YEG2_9EURY</name>
<dbReference type="GeneID" id="71965589"/>